<dbReference type="GO" id="GO:0006488">
    <property type="term" value="P:dolichol-linked oligosaccharide biosynthetic process"/>
    <property type="evidence" value="ECO:0007669"/>
    <property type="project" value="InterPro"/>
</dbReference>
<keyword evidence="6" id="KW-0328">Glycosyltransferase</keyword>
<evidence type="ECO:0000256" key="11">
    <source>
        <dbReference type="ARBA" id="ARBA00023136"/>
    </source>
</evidence>
<comment type="function">
    <text evidence="12">Dol-P-Glc:Glc(2)Man(9)GlcNAc(2)-PP-Dol alpha-1,2-glucosyltransferase that operates in the biosynthetic pathway of dolichol-linked oligosaccharides, the glycan precursors employed in protein asparagine (N)-glycosylation. The assembly of dolichol-linked oligosaccharides begins on the cytosolic side of the endoplasmic reticulum membrane and finishes in its lumen. The sequential addition of sugars to dolichol pyrophosphate produces dolichol-linked oligosaccharides containing fourteen sugars, including two GlcNAcs, nine mannoses and three glucoses. Once assembled, the oligosaccharide is transferred from the lipid to nascent proteins by oligosaccharyltransferases. In the lumen of the endoplasmic reticulum, adds the third and last glucose residue from dolichyl phosphate glucose (Dol-P-Glc) onto the lipid-linked oligosaccharide intermediate Glc(2)Man(9)GlcNAc(2)-PP-Dol to produce Glc(3)Man(9)GlcNAc(2)-PP-Dol.</text>
</comment>
<gene>
    <name evidence="16" type="ORF">EG68_08062</name>
</gene>
<keyword evidence="9" id="KW-0256">Endoplasmic reticulum</keyword>
<feature type="transmembrane region" description="Helical" evidence="15">
    <location>
        <begin position="68"/>
        <end position="92"/>
    </location>
</feature>
<dbReference type="OrthoDB" id="4769at2759"/>
<keyword evidence="8 15" id="KW-0812">Transmembrane</keyword>
<comment type="subcellular location">
    <subcellularLocation>
        <location evidence="1">Endoplasmic reticulum membrane</location>
        <topology evidence="1">Multi-pass membrane protein</topology>
    </subcellularLocation>
</comment>
<evidence type="ECO:0000256" key="2">
    <source>
        <dbReference type="ARBA" id="ARBA00004922"/>
    </source>
</evidence>
<evidence type="ECO:0000256" key="10">
    <source>
        <dbReference type="ARBA" id="ARBA00022989"/>
    </source>
</evidence>
<evidence type="ECO:0000256" key="15">
    <source>
        <dbReference type="SAM" id="Phobius"/>
    </source>
</evidence>
<evidence type="ECO:0000313" key="16">
    <source>
        <dbReference type="EMBL" id="KAF7252969.1"/>
    </source>
</evidence>
<dbReference type="PANTHER" id="PTHR12989:SF10">
    <property type="entry name" value="DOL-P-GLC:GLC(2)MAN(9)GLCNAC(2)-PP-DOL ALPHA-1,2-GLUCOSYLTRANSFERASE-RELATED"/>
    <property type="match status" value="1"/>
</dbReference>
<accession>A0A8S9YNZ6</accession>
<comment type="pathway">
    <text evidence="2">Protein modification; protein glycosylation.</text>
</comment>
<comment type="caution">
    <text evidence="16">The sequence shown here is derived from an EMBL/GenBank/DDBJ whole genome shotgun (WGS) entry which is preliminary data.</text>
</comment>
<dbReference type="EMBL" id="JTDE01004834">
    <property type="protein sequence ID" value="KAF7252969.1"/>
    <property type="molecule type" value="Genomic_DNA"/>
</dbReference>
<evidence type="ECO:0000256" key="3">
    <source>
        <dbReference type="ARBA" id="ARBA00010600"/>
    </source>
</evidence>
<dbReference type="PANTHER" id="PTHR12989">
    <property type="entry name" value="ALPHA-1,2-GLUCOSYLTRANSFERASE ALG10"/>
    <property type="match status" value="1"/>
</dbReference>
<reference evidence="16" key="1">
    <citation type="submission" date="2019-07" db="EMBL/GenBank/DDBJ databases">
        <title>Annotation for the trematode Paragonimus miyazaki's.</title>
        <authorList>
            <person name="Choi Y.-J."/>
        </authorList>
    </citation>
    <scope>NUCLEOTIDE SEQUENCE</scope>
    <source>
        <strain evidence="16">Japan</strain>
    </source>
</reference>
<evidence type="ECO:0000256" key="5">
    <source>
        <dbReference type="ARBA" id="ARBA00018512"/>
    </source>
</evidence>
<comment type="catalytic activity">
    <reaction evidence="13">
        <text>an alpha-D-Glc-(1-&gt;3)-alpha-D-Glc-(1-&gt;3)-alpha-D-Man-(1-&gt;2)-alpha-D-Man-(1-&gt;2)-alpha-D-Man-(1-&gt;3)-[alpha-D-Man-(1-&gt;2)-alpha-D-Man-(1-&gt;3)-[alpha-D-Man-(1-&gt;2)-alpha-D-Man-(1-&gt;6)]-alpha-D-Man-(1-&gt;6)]-beta-D-Man-(1-&gt;4)-beta-D-GlcNAc-(1-&gt;4)-alpha-D-GlcNAc-diphospho-di-trans,poly-cis-dolichol + a di-trans,poly-cis-dolichyl beta-D-glucosyl phosphate = a alpha-D-Glc-(1-&gt;2)-alpha-D-Glc-(1-&gt;3)-alpha-D-Glc-(1-&gt;3)-alpha-D-Man-(1-&gt;2)-alpha-D-Man-(1-&gt;2)-alpha-D-Man-(1-&gt;3)-[alpha-D-Man-(1-&gt;2)-alpha-D-Man-(1-&gt;3)-[alpha-D-Man-(1-&gt;2)-alpha-D-Man-(1-&gt;6)]-alpha-D-Man-(1-&gt;6)]-beta-D-Man-(1-&gt;4)-beta-D-GlcNAc-(1-&gt;4)-alpha-D-GlcNAc-diphospho-di-trans,poly-cis-dolichol + a di-trans,poly-cis-dolichyl phosphate + H(+)</text>
        <dbReference type="Rhea" id="RHEA:29543"/>
        <dbReference type="Rhea" id="RHEA-COMP:19498"/>
        <dbReference type="Rhea" id="RHEA-COMP:19502"/>
        <dbReference type="Rhea" id="RHEA-COMP:19512"/>
        <dbReference type="Rhea" id="RHEA-COMP:19522"/>
        <dbReference type="ChEBI" id="CHEBI:15378"/>
        <dbReference type="ChEBI" id="CHEBI:57525"/>
        <dbReference type="ChEBI" id="CHEBI:57683"/>
        <dbReference type="ChEBI" id="CHEBI:132522"/>
        <dbReference type="ChEBI" id="CHEBI:132523"/>
        <dbReference type="EC" id="2.4.1.256"/>
    </reaction>
    <physiologicalReaction direction="left-to-right" evidence="13">
        <dbReference type="Rhea" id="RHEA:29544"/>
    </physiologicalReaction>
</comment>
<evidence type="ECO:0000256" key="8">
    <source>
        <dbReference type="ARBA" id="ARBA00022692"/>
    </source>
</evidence>
<keyword evidence="11 15" id="KW-0472">Membrane</keyword>
<organism evidence="16 17">
    <name type="scientific">Paragonimus skrjabini miyazakii</name>
    <dbReference type="NCBI Taxonomy" id="59628"/>
    <lineage>
        <taxon>Eukaryota</taxon>
        <taxon>Metazoa</taxon>
        <taxon>Spiralia</taxon>
        <taxon>Lophotrochozoa</taxon>
        <taxon>Platyhelminthes</taxon>
        <taxon>Trematoda</taxon>
        <taxon>Digenea</taxon>
        <taxon>Plagiorchiida</taxon>
        <taxon>Troglotremata</taxon>
        <taxon>Troglotrematidae</taxon>
        <taxon>Paragonimus</taxon>
    </lineage>
</organism>
<evidence type="ECO:0000256" key="7">
    <source>
        <dbReference type="ARBA" id="ARBA00022679"/>
    </source>
</evidence>
<dbReference type="Proteomes" id="UP000822476">
    <property type="component" value="Unassembled WGS sequence"/>
</dbReference>
<dbReference type="InterPro" id="IPR016900">
    <property type="entry name" value="Alg10"/>
</dbReference>
<evidence type="ECO:0000256" key="9">
    <source>
        <dbReference type="ARBA" id="ARBA00022824"/>
    </source>
</evidence>
<feature type="region of interest" description="Disordered" evidence="14">
    <location>
        <begin position="22"/>
        <end position="42"/>
    </location>
</feature>
<name>A0A8S9YNZ6_9TREM</name>
<dbReference type="EC" id="2.4.1.256" evidence="4"/>
<comment type="similarity">
    <text evidence="3">Belongs to the ALG10 glucosyltransferase family.</text>
</comment>
<keyword evidence="17" id="KW-1185">Reference proteome</keyword>
<evidence type="ECO:0000256" key="6">
    <source>
        <dbReference type="ARBA" id="ARBA00022676"/>
    </source>
</evidence>
<proteinExistence type="inferred from homology"/>
<feature type="transmembrane region" description="Helical" evidence="15">
    <location>
        <begin position="153"/>
        <end position="177"/>
    </location>
</feature>
<sequence>MRSVKMLRIGLKSSEPNFKERFRTGGNNRSVDESSSCRSPSYSESSIPVIYFLRVMENSVVTSCRDGLVIILLSFSFVIILSALTAYCFSSVQPGPYMDEYFHTRQTLTYLAGNWSIWDNKISTPPGTYILFVTLYKLTDALFVHLPQSPSILFFRYFSAIFSGLNYVLLLQLYSVWS</sequence>
<evidence type="ECO:0000313" key="17">
    <source>
        <dbReference type="Proteomes" id="UP000822476"/>
    </source>
</evidence>
<keyword evidence="7" id="KW-0808">Transferase</keyword>
<dbReference type="GO" id="GO:0005789">
    <property type="term" value="C:endoplasmic reticulum membrane"/>
    <property type="evidence" value="ECO:0007669"/>
    <property type="project" value="UniProtKB-SubCell"/>
</dbReference>
<protein>
    <recommendedName>
        <fullName evidence="5">Dol-P-Glc:Glc(2)Man(9)GlcNAc(2)-PP-Dol alpha-1,2-glucosyltransferase</fullName>
        <ecNumber evidence="4">2.4.1.256</ecNumber>
    </recommendedName>
</protein>
<dbReference type="Pfam" id="PF04922">
    <property type="entry name" value="DIE2_ALG10"/>
    <property type="match status" value="1"/>
</dbReference>
<evidence type="ECO:0000256" key="4">
    <source>
        <dbReference type="ARBA" id="ARBA00011967"/>
    </source>
</evidence>
<evidence type="ECO:0000256" key="1">
    <source>
        <dbReference type="ARBA" id="ARBA00004477"/>
    </source>
</evidence>
<dbReference type="AlphaFoldDB" id="A0A8S9YNZ6"/>
<evidence type="ECO:0000256" key="14">
    <source>
        <dbReference type="SAM" id="MobiDB-lite"/>
    </source>
</evidence>
<dbReference type="GO" id="GO:0106073">
    <property type="term" value="F:dolichyl pyrophosphate Glc2Man9GlcNAc2 alpha-1,2-glucosyltransferase activity"/>
    <property type="evidence" value="ECO:0007669"/>
    <property type="project" value="UniProtKB-EC"/>
</dbReference>
<keyword evidence="10 15" id="KW-1133">Transmembrane helix</keyword>
<evidence type="ECO:0000256" key="12">
    <source>
        <dbReference type="ARBA" id="ARBA00044727"/>
    </source>
</evidence>
<evidence type="ECO:0000256" key="13">
    <source>
        <dbReference type="ARBA" id="ARBA00048064"/>
    </source>
</evidence>